<evidence type="ECO:0000259" key="2">
    <source>
        <dbReference type="Pfam" id="PF20266"/>
    </source>
</evidence>
<dbReference type="OrthoDB" id="6112914at2759"/>
<keyword evidence="4" id="KW-1185">Reference proteome</keyword>
<dbReference type="InterPro" id="IPR046906">
    <property type="entry name" value="Mab-21_HhH/H2TH-like"/>
</dbReference>
<evidence type="ECO:0000313" key="4">
    <source>
        <dbReference type="Proteomes" id="UP000596742"/>
    </source>
</evidence>
<accession>A0A8B6BGI3</accession>
<dbReference type="Pfam" id="PF20266">
    <property type="entry name" value="Mab-21_C"/>
    <property type="match status" value="1"/>
</dbReference>
<organism evidence="3 4">
    <name type="scientific">Mytilus galloprovincialis</name>
    <name type="common">Mediterranean mussel</name>
    <dbReference type="NCBI Taxonomy" id="29158"/>
    <lineage>
        <taxon>Eukaryota</taxon>
        <taxon>Metazoa</taxon>
        <taxon>Spiralia</taxon>
        <taxon>Lophotrochozoa</taxon>
        <taxon>Mollusca</taxon>
        <taxon>Bivalvia</taxon>
        <taxon>Autobranchia</taxon>
        <taxon>Pteriomorphia</taxon>
        <taxon>Mytilida</taxon>
        <taxon>Mytiloidea</taxon>
        <taxon>Mytilidae</taxon>
        <taxon>Mytilinae</taxon>
        <taxon>Mytilus</taxon>
    </lineage>
</organism>
<dbReference type="PANTHER" id="PTHR10656:SF69">
    <property type="entry name" value="MAB-21-LIKE HHH_H2TH-LIKE DOMAIN-CONTAINING PROTEIN"/>
    <property type="match status" value="1"/>
</dbReference>
<dbReference type="Gene3D" id="1.10.1410.40">
    <property type="match status" value="1"/>
</dbReference>
<reference evidence="3" key="1">
    <citation type="submission" date="2018-11" db="EMBL/GenBank/DDBJ databases">
        <authorList>
            <person name="Alioto T."/>
            <person name="Alioto T."/>
        </authorList>
    </citation>
    <scope>NUCLEOTIDE SEQUENCE</scope>
</reference>
<keyword evidence="1" id="KW-1133">Transmembrane helix</keyword>
<feature type="domain" description="Mab-21-like HhH/H2TH-like" evidence="2">
    <location>
        <begin position="340"/>
        <end position="415"/>
    </location>
</feature>
<feature type="transmembrane region" description="Helical" evidence="1">
    <location>
        <begin position="53"/>
        <end position="73"/>
    </location>
</feature>
<dbReference type="Proteomes" id="UP000596742">
    <property type="component" value="Unassembled WGS sequence"/>
</dbReference>
<name>A0A8B6BGI3_MYTGA</name>
<proteinExistence type="predicted"/>
<gene>
    <name evidence="3" type="ORF">MGAL_10B048971</name>
</gene>
<keyword evidence="1" id="KW-0812">Transmembrane</keyword>
<dbReference type="InterPro" id="IPR024810">
    <property type="entry name" value="MAB21L/cGLR"/>
</dbReference>
<protein>
    <recommendedName>
        <fullName evidence="2">Mab-21-like HhH/H2TH-like domain-containing protein</fullName>
    </recommendedName>
</protein>
<dbReference type="PANTHER" id="PTHR10656">
    <property type="entry name" value="CELL FATE DETERMINING PROTEIN MAB21-RELATED"/>
    <property type="match status" value="1"/>
</dbReference>
<sequence>MIRAFNIYTLIPADRMNKIDNMNINNFDVSYFSITGHSNAMNVMIVRDKSRKIMLYVRMKFYVFNTFVIMFVIDDLRCIDQKENYLYENLVQIVGTELDIRKRQRLFIIQDGLINTTGSNECTQISSGSLAEGLNLPGSDLDIMNVINYKKVIPNVKDISKQTNNTNIAEFYVMETDFVHPGFSRLLPVEIRNGAYVTDTCYNCPSGSCDKGYLSSKRFLDHAMRMFPNMKACVHGPCISDEDQTLDLAFCMRSNLIPSNAIPWESRHRCQWPPNLVINRIINYGCLFVPIGPKILSNNESLWRVSFSVAEQILVHSFNFTQFLCYGLLKLTLKRIINTIDEVKDLVCSYFLKTALFWVSEEVDIETFHLSKTYYCFSLCLKKIISWVNTCNCPNYFIPEHNMFLGKIDKSNNTILLSVLESILCGGIDGLLHNLFPLDNTYNGVVSATSKSPFLLHVLLNVLLFRTVPYNKDMTTNGNTYHIQKLYLALFQCIMREDTVTGWLLYASFYYVTRQFKVALKITDYALSNWSTFLMMTDTRIRNNLYRNKHYYTVHFPMTLQERVMNFHYEQRSPLIPEELQLEVEFRDMAILPNIMCHCLTFLCYHHLGELSNRRHALRVFYLAMKNNKIRSVNTLSNAITILGVCFEISGDKDMAYQCYDEALQCDEYVCPSAETRISKLFEI</sequence>
<comment type="caution">
    <text evidence="3">The sequence shown here is derived from an EMBL/GenBank/DDBJ whole genome shotgun (WGS) entry which is preliminary data.</text>
</comment>
<keyword evidence="1" id="KW-0472">Membrane</keyword>
<dbReference type="EMBL" id="UYJE01000054">
    <property type="protein sequence ID" value="VDH89703.1"/>
    <property type="molecule type" value="Genomic_DNA"/>
</dbReference>
<evidence type="ECO:0000256" key="1">
    <source>
        <dbReference type="SAM" id="Phobius"/>
    </source>
</evidence>
<evidence type="ECO:0000313" key="3">
    <source>
        <dbReference type="EMBL" id="VDH89703.1"/>
    </source>
</evidence>
<dbReference type="AlphaFoldDB" id="A0A8B6BGI3"/>
<dbReference type="SMART" id="SM01265">
    <property type="entry name" value="Mab-21"/>
    <property type="match status" value="1"/>
</dbReference>